<reference evidence="1" key="1">
    <citation type="journal article" date="2021" name="Proc. Natl. Acad. Sci. U.S.A.">
        <title>A Catalog of Tens of Thousands of Viruses from Human Metagenomes Reveals Hidden Associations with Chronic Diseases.</title>
        <authorList>
            <person name="Tisza M.J."/>
            <person name="Buck C.B."/>
        </authorList>
    </citation>
    <scope>NUCLEOTIDE SEQUENCE</scope>
    <source>
        <strain evidence="1">CtlHW5</strain>
    </source>
</reference>
<proteinExistence type="predicted"/>
<protein>
    <submittedName>
        <fullName evidence="1">Repressor</fullName>
    </submittedName>
</protein>
<sequence length="254" mass="28810">MKERILQFIENKQITKSKFYSVTGLSNGILDKKSGLTMDTVEKIYSKYPEINLEWLLTGKGEMLKPRVEDIKNMSKEEQIKELKQIASGEFFKKSNIVPFYENVATIGGTQLSADLSPVTAPTAYIDLGSMFPSANAAIRHFGESMREYPNGCILAIKKLNHLKSIIWGQNYVVETDEIRVTKKLQTCKDDKNCIMAYSTNLDTHPNGQPIHEPFPIAKEDIRNLFQVVGHIVQEQNSAPIIFRLPDGEVEWIN</sequence>
<dbReference type="Gene3D" id="2.10.109.10">
    <property type="entry name" value="Umud Fragment, subunit A"/>
    <property type="match status" value="1"/>
</dbReference>
<evidence type="ECO:0000313" key="1">
    <source>
        <dbReference type="EMBL" id="DAD90570.1"/>
    </source>
</evidence>
<organism evidence="1">
    <name type="scientific">Myoviridae sp. ctlHW5</name>
    <dbReference type="NCBI Taxonomy" id="2826691"/>
    <lineage>
        <taxon>Viruses</taxon>
        <taxon>Duplodnaviria</taxon>
        <taxon>Heunggongvirae</taxon>
        <taxon>Uroviricota</taxon>
        <taxon>Caudoviricetes</taxon>
    </lineage>
</organism>
<dbReference type="EMBL" id="BK015089">
    <property type="protein sequence ID" value="DAD90570.1"/>
    <property type="molecule type" value="Genomic_DNA"/>
</dbReference>
<name>A0A8S5N8H9_9CAUD</name>
<accession>A0A8S5N8H9</accession>